<name>A0ABV7ZJZ4_9HELI</name>
<dbReference type="SUPFAM" id="SSF51735">
    <property type="entry name" value="NAD(P)-binding Rossmann-fold domains"/>
    <property type="match status" value="1"/>
</dbReference>
<comment type="pathway">
    <text evidence="1 7">Carbohydrate degradation; pentose phosphate pathway; D-ribulose 5-phosphate from D-glucose 6-phosphate (oxidative stage): step 1/3.</text>
</comment>
<evidence type="ECO:0000256" key="4">
    <source>
        <dbReference type="ARBA" id="ARBA00022857"/>
    </source>
</evidence>
<dbReference type="GO" id="GO:0004345">
    <property type="term" value="F:glucose-6-phosphate dehydrogenase activity"/>
    <property type="evidence" value="ECO:0007669"/>
    <property type="project" value="UniProtKB-EC"/>
</dbReference>
<dbReference type="EC" id="1.1.1.49" evidence="7"/>
<evidence type="ECO:0000313" key="11">
    <source>
        <dbReference type="Proteomes" id="UP001595783"/>
    </source>
</evidence>
<feature type="active site" description="Proton acceptor" evidence="7">
    <location>
        <position position="228"/>
    </location>
</feature>
<dbReference type="InterPro" id="IPR001282">
    <property type="entry name" value="G6P_DH"/>
</dbReference>
<evidence type="ECO:0000256" key="2">
    <source>
        <dbReference type="ARBA" id="ARBA00009975"/>
    </source>
</evidence>
<comment type="caution">
    <text evidence="10">The sequence shown here is derived from an EMBL/GenBank/DDBJ whole genome shotgun (WGS) entry which is preliminary data.</text>
</comment>
<feature type="binding site" evidence="7">
    <location>
        <position position="324"/>
    </location>
    <ligand>
        <name>substrate</name>
    </ligand>
</feature>
<dbReference type="EMBL" id="JBHRZO010000037">
    <property type="protein sequence ID" value="MFC3848014.1"/>
    <property type="molecule type" value="Genomic_DNA"/>
</dbReference>
<proteinExistence type="inferred from homology"/>
<evidence type="ECO:0000259" key="8">
    <source>
        <dbReference type="Pfam" id="PF00479"/>
    </source>
</evidence>
<comment type="caution">
    <text evidence="7">Lacks conserved residue(s) required for the propagation of feature annotation.</text>
</comment>
<dbReference type="PRINTS" id="PR00079">
    <property type="entry name" value="G6PDHDRGNASE"/>
</dbReference>
<dbReference type="PANTHER" id="PTHR23429">
    <property type="entry name" value="GLUCOSE-6-PHOSPHATE 1-DEHYDROGENASE G6PD"/>
    <property type="match status" value="1"/>
</dbReference>
<feature type="binding site" evidence="7">
    <location>
        <position position="136"/>
    </location>
    <ligand>
        <name>NADP(+)</name>
        <dbReference type="ChEBI" id="CHEBI:58349"/>
    </ligand>
</feature>
<comment type="catalytic activity">
    <reaction evidence="7">
        <text>D-glucose 6-phosphate + NADP(+) = 6-phospho-D-glucono-1,5-lactone + NADPH + H(+)</text>
        <dbReference type="Rhea" id="RHEA:15841"/>
        <dbReference type="ChEBI" id="CHEBI:15378"/>
        <dbReference type="ChEBI" id="CHEBI:57783"/>
        <dbReference type="ChEBI" id="CHEBI:57955"/>
        <dbReference type="ChEBI" id="CHEBI:58349"/>
        <dbReference type="ChEBI" id="CHEBI:61548"/>
        <dbReference type="EC" id="1.1.1.49"/>
    </reaction>
</comment>
<dbReference type="InterPro" id="IPR022675">
    <property type="entry name" value="G6P_DH_C"/>
</dbReference>
<feature type="domain" description="Glucose-6-phosphate dehydrogenase C-terminal" evidence="9">
    <location>
        <begin position="178"/>
        <end position="442"/>
    </location>
</feature>
<dbReference type="InterPro" id="IPR019796">
    <property type="entry name" value="G6P_DH_AS"/>
</dbReference>
<feature type="binding site" evidence="7">
    <location>
        <position position="223"/>
    </location>
    <ligand>
        <name>substrate</name>
    </ligand>
</feature>
<comment type="similarity">
    <text evidence="2 7">Belongs to the glucose-6-phosphate dehydrogenase family.</text>
</comment>
<evidence type="ECO:0000256" key="6">
    <source>
        <dbReference type="ARBA" id="ARBA00023277"/>
    </source>
</evidence>
<keyword evidence="4 7" id="KW-0521">NADP</keyword>
<feature type="binding site" evidence="7">
    <location>
        <position position="42"/>
    </location>
    <ligand>
        <name>NADP(+)</name>
        <dbReference type="ChEBI" id="CHEBI:58349"/>
    </ligand>
</feature>
<keyword evidence="11" id="KW-1185">Reference proteome</keyword>
<dbReference type="NCBIfam" id="TIGR00871">
    <property type="entry name" value="zwf"/>
    <property type="match status" value="1"/>
</dbReference>
<dbReference type="HAMAP" id="MF_00966">
    <property type="entry name" value="G6PD"/>
    <property type="match status" value="1"/>
</dbReference>
<dbReference type="RefSeq" id="WP_104752596.1">
    <property type="nucleotide sequence ID" value="NZ_FZMF01000033.1"/>
</dbReference>
<dbReference type="PANTHER" id="PTHR23429:SF0">
    <property type="entry name" value="GLUCOSE-6-PHOSPHATE 1-DEHYDROGENASE"/>
    <property type="match status" value="1"/>
</dbReference>
<dbReference type="PROSITE" id="PS00069">
    <property type="entry name" value="G6P_DEHYDROGENASE"/>
    <property type="match status" value="1"/>
</dbReference>
<dbReference type="Gene3D" id="3.30.360.10">
    <property type="entry name" value="Dihydrodipicolinate Reductase, domain 2"/>
    <property type="match status" value="1"/>
</dbReference>
<dbReference type="Pfam" id="PF00479">
    <property type="entry name" value="G6PD_N"/>
    <property type="match status" value="1"/>
</dbReference>
<evidence type="ECO:0000256" key="7">
    <source>
        <dbReference type="HAMAP-Rule" id="MF_00966"/>
    </source>
</evidence>
<reference evidence="11" key="1">
    <citation type="journal article" date="2019" name="Int. J. Syst. Evol. Microbiol.">
        <title>The Global Catalogue of Microorganisms (GCM) 10K type strain sequencing project: providing services to taxonomists for standard genome sequencing and annotation.</title>
        <authorList>
            <consortium name="The Broad Institute Genomics Platform"/>
            <consortium name="The Broad Institute Genome Sequencing Center for Infectious Disease"/>
            <person name="Wu L."/>
            <person name="Ma J."/>
        </authorList>
    </citation>
    <scope>NUCLEOTIDE SEQUENCE [LARGE SCALE GENOMIC DNA]</scope>
    <source>
        <strain evidence="11">CCUG 53816</strain>
    </source>
</reference>
<keyword evidence="6 7" id="KW-0119">Carbohydrate metabolism</keyword>
<evidence type="ECO:0000256" key="5">
    <source>
        <dbReference type="ARBA" id="ARBA00023002"/>
    </source>
</evidence>
<protein>
    <recommendedName>
        <fullName evidence="7">Glucose-6-phosphate 1-dehydrogenase</fullName>
        <shortName evidence="7">G6PD</shortName>
        <ecNumber evidence="7">1.1.1.49</ecNumber>
    </recommendedName>
</protein>
<comment type="function">
    <text evidence="7">Catalyzes the oxidation of glucose 6-phosphate to 6-phosphogluconolactone.</text>
</comment>
<evidence type="ECO:0000256" key="1">
    <source>
        <dbReference type="ARBA" id="ARBA00004937"/>
    </source>
</evidence>
<feature type="domain" description="Glucose-6-phosphate dehydrogenase NAD-binding" evidence="8">
    <location>
        <begin position="7"/>
        <end position="175"/>
    </location>
</feature>
<keyword evidence="3 7" id="KW-0313">Glucose metabolism</keyword>
<dbReference type="Gene3D" id="3.40.50.720">
    <property type="entry name" value="NAD(P)-binding Rossmann-like Domain"/>
    <property type="match status" value="1"/>
</dbReference>
<feature type="binding site" evidence="7">
    <location>
        <begin position="83"/>
        <end position="84"/>
    </location>
    <ligand>
        <name>NADP(+)</name>
        <dbReference type="ChEBI" id="CHEBI:58349"/>
    </ligand>
</feature>
<keyword evidence="5 7" id="KW-0560">Oxidoreductase</keyword>
<sequence>MREGHFILLGATGDLALRKIFPALYVAFKDQLLAPRILATSRSRLSQAEFLQILDTKSKSHLKNLDLTLWESFTQHIEYVAMDLTQAQDFNALTARPLHPNTIIYFSIAPEFFATTCAHLAQVGLNAPQVKIVLEKPLGVDLHSARAIHKSIAQHYQENQIYRIDHYLGKQSVQNLLHLRASNALLQTLLHRDHVDHVQVSVCETLGVESRGGFYDPMGALRDMLQNHMLQMLTLLTMPLPSNLNASSIRQAKLSLLQSLKPLENKNLASQVIRAQYSADGALAGYRQEPHVNPNSQTETFVALKLEIDRPEWAGVPFYLRTGKRMGSSFVEVVVSFKGGAPLVFRIQPNPAISLNLHANTPLVLQSALESGMDAYQRLILDAFDSNQSAFNHQDELEAAWVWLDPILQAWQANQTPLYFYPAGSFGPQEAFELLEKEGRAWF</sequence>
<dbReference type="PIRSF" id="PIRSF000110">
    <property type="entry name" value="G6PD"/>
    <property type="match status" value="1"/>
</dbReference>
<accession>A0ABV7ZJZ4</accession>
<organism evidence="10 11">
    <name type="scientific">Helicobacter baculiformis</name>
    <dbReference type="NCBI Taxonomy" id="427351"/>
    <lineage>
        <taxon>Bacteria</taxon>
        <taxon>Pseudomonadati</taxon>
        <taxon>Campylobacterota</taxon>
        <taxon>Epsilonproteobacteria</taxon>
        <taxon>Campylobacterales</taxon>
        <taxon>Helicobacteraceae</taxon>
        <taxon>Helicobacter</taxon>
    </lineage>
</organism>
<evidence type="ECO:0000256" key="3">
    <source>
        <dbReference type="ARBA" id="ARBA00022526"/>
    </source>
</evidence>
<gene>
    <name evidence="7 10" type="primary">zwf</name>
    <name evidence="10" type="ORF">ACFOPX_05680</name>
</gene>
<evidence type="ECO:0000313" key="10">
    <source>
        <dbReference type="EMBL" id="MFC3848014.1"/>
    </source>
</evidence>
<dbReference type="SUPFAM" id="SSF55347">
    <property type="entry name" value="Glyceraldehyde-3-phosphate dehydrogenase-like, C-terminal domain"/>
    <property type="match status" value="1"/>
</dbReference>
<feature type="binding site" evidence="7">
    <location>
        <position position="204"/>
    </location>
    <ligand>
        <name>substrate</name>
    </ligand>
</feature>
<dbReference type="Proteomes" id="UP001595783">
    <property type="component" value="Unassembled WGS sequence"/>
</dbReference>
<feature type="binding site" evidence="7">
    <location>
        <position position="170"/>
    </location>
    <ligand>
        <name>substrate</name>
    </ligand>
</feature>
<evidence type="ECO:0000259" key="9">
    <source>
        <dbReference type="Pfam" id="PF02781"/>
    </source>
</evidence>
<dbReference type="Pfam" id="PF02781">
    <property type="entry name" value="G6PD_C"/>
    <property type="match status" value="1"/>
</dbReference>
<dbReference type="InterPro" id="IPR022674">
    <property type="entry name" value="G6P_DH_NAD-bd"/>
</dbReference>
<feature type="binding site" evidence="7">
    <location>
        <position position="166"/>
    </location>
    <ligand>
        <name>substrate</name>
    </ligand>
</feature>
<dbReference type="InterPro" id="IPR036291">
    <property type="entry name" value="NAD(P)-bd_dom_sf"/>
</dbReference>